<comment type="caution">
    <text evidence="4">The sequence shown here is derived from an EMBL/GenBank/DDBJ whole genome shotgun (WGS) entry which is preliminary data.</text>
</comment>
<protein>
    <submittedName>
        <fullName evidence="4">Enoyl-CoA hydratase</fullName>
        <ecNumber evidence="4">4.2.1.17</ecNumber>
    </submittedName>
</protein>
<comment type="similarity">
    <text evidence="1 3">Belongs to the enoyl-CoA hydratase/isomerase family.</text>
</comment>
<dbReference type="PANTHER" id="PTHR11941">
    <property type="entry name" value="ENOYL-COA HYDRATASE-RELATED"/>
    <property type="match status" value="1"/>
</dbReference>
<dbReference type="EMBL" id="JMQN01000040">
    <property type="protein sequence ID" value="KEA63299.1"/>
    <property type="molecule type" value="Genomic_DNA"/>
</dbReference>
<dbReference type="STRING" id="1232683.ADIMK_2823"/>
<dbReference type="NCBIfam" id="NF007239">
    <property type="entry name" value="PRK09674.1"/>
    <property type="match status" value="1"/>
</dbReference>
<dbReference type="Proteomes" id="UP000028252">
    <property type="component" value="Unassembled WGS sequence"/>
</dbReference>
<dbReference type="PROSITE" id="PS00166">
    <property type="entry name" value="ENOYL_COA_HYDRATASE"/>
    <property type="match status" value="1"/>
</dbReference>
<sequence length="257" mass="27426">MLNHLLTDASSDGVLTIQLHRPESLNALNTALLSELADTLDHAASDTLIGAVVITGDSRAFAAGADIREMADLDMVGVMNDPRPLHWARISAFPKPIVAAVNGFALGGGCELVMHADIVIASRDARFGQPEIKLGIIPGAGGTQRLIRAVGKSLASQMVLTGEPISAQRAYDAGLVSELTEPELTLERAHQVAASIAAQAPQAVRQAKDVLLRSQETHLAAGLAYERKAFTLLAATEDRNEGIQAFIEKRRPRYRGR</sequence>
<dbReference type="AlphaFoldDB" id="A0A081FXP4"/>
<dbReference type="Gene3D" id="3.90.226.10">
    <property type="entry name" value="2-enoyl-CoA Hydratase, Chain A, domain 1"/>
    <property type="match status" value="1"/>
</dbReference>
<dbReference type="InterPro" id="IPR001753">
    <property type="entry name" value="Enoyl-CoA_hydra/iso"/>
</dbReference>
<dbReference type="EC" id="4.2.1.17" evidence="4"/>
<dbReference type="Pfam" id="PF00378">
    <property type="entry name" value="ECH_1"/>
    <property type="match status" value="1"/>
</dbReference>
<dbReference type="FunFam" id="1.10.12.10:FF:000001">
    <property type="entry name" value="Probable enoyl-CoA hydratase, mitochondrial"/>
    <property type="match status" value="1"/>
</dbReference>
<dbReference type="CDD" id="cd06558">
    <property type="entry name" value="crotonase-like"/>
    <property type="match status" value="1"/>
</dbReference>
<dbReference type="PANTHER" id="PTHR11941:SF54">
    <property type="entry name" value="ENOYL-COA HYDRATASE, MITOCHONDRIAL"/>
    <property type="match status" value="1"/>
</dbReference>
<dbReference type="InterPro" id="IPR018376">
    <property type="entry name" value="Enoyl-CoA_hyd/isom_CS"/>
</dbReference>
<dbReference type="eggNOG" id="COG1024">
    <property type="taxonomic scope" value="Bacteria"/>
</dbReference>
<name>A0A081FXP4_9GAMM</name>
<evidence type="ECO:0000313" key="5">
    <source>
        <dbReference type="Proteomes" id="UP000028252"/>
    </source>
</evidence>
<keyword evidence="2 4" id="KW-0456">Lyase</keyword>
<evidence type="ECO:0000313" key="4">
    <source>
        <dbReference type="EMBL" id="KEA63299.1"/>
    </source>
</evidence>
<dbReference type="InterPro" id="IPR014748">
    <property type="entry name" value="Enoyl-CoA_hydra_C"/>
</dbReference>
<evidence type="ECO:0000256" key="1">
    <source>
        <dbReference type="ARBA" id="ARBA00005254"/>
    </source>
</evidence>
<reference evidence="4 5" key="1">
    <citation type="submission" date="2014-04" db="EMBL/GenBank/DDBJ databases">
        <title>Marinobacterium kochiensis sp. nov., isolated from sediment sample collected from Kochi backwaters in Kerala, India.</title>
        <authorList>
            <person name="Singh A."/>
            <person name="Pinnaka A.K."/>
        </authorList>
    </citation>
    <scope>NUCLEOTIDE SEQUENCE [LARGE SCALE GENOMIC DNA]</scope>
    <source>
        <strain evidence="4 5">AK27</strain>
    </source>
</reference>
<dbReference type="GO" id="GO:0006635">
    <property type="term" value="P:fatty acid beta-oxidation"/>
    <property type="evidence" value="ECO:0007669"/>
    <property type="project" value="TreeGrafter"/>
</dbReference>
<proteinExistence type="inferred from homology"/>
<dbReference type="InterPro" id="IPR029045">
    <property type="entry name" value="ClpP/crotonase-like_dom_sf"/>
</dbReference>
<evidence type="ECO:0000256" key="2">
    <source>
        <dbReference type="ARBA" id="ARBA00023239"/>
    </source>
</evidence>
<dbReference type="OrthoDB" id="9807606at2"/>
<dbReference type="SUPFAM" id="SSF52096">
    <property type="entry name" value="ClpP/crotonase"/>
    <property type="match status" value="1"/>
</dbReference>
<gene>
    <name evidence="4" type="ORF">ADIMK_2823</name>
</gene>
<dbReference type="PATRIC" id="fig|1232683.4.peg.2778"/>
<accession>A0A081FXP4</accession>
<evidence type="ECO:0000256" key="3">
    <source>
        <dbReference type="RuleBase" id="RU003707"/>
    </source>
</evidence>
<organism evidence="4 5">
    <name type="scientific">Marinobacterium lacunae</name>
    <dbReference type="NCBI Taxonomy" id="1232683"/>
    <lineage>
        <taxon>Bacteria</taxon>
        <taxon>Pseudomonadati</taxon>
        <taxon>Pseudomonadota</taxon>
        <taxon>Gammaproteobacteria</taxon>
        <taxon>Oceanospirillales</taxon>
        <taxon>Oceanospirillaceae</taxon>
        <taxon>Marinobacterium</taxon>
    </lineage>
</organism>
<dbReference type="GO" id="GO:0004300">
    <property type="term" value="F:enoyl-CoA hydratase activity"/>
    <property type="evidence" value="ECO:0007669"/>
    <property type="project" value="UniProtKB-EC"/>
</dbReference>
<dbReference type="FunFam" id="3.90.226.10:FF:000009">
    <property type="entry name" value="Carnitinyl-CoA dehydratase"/>
    <property type="match status" value="1"/>
</dbReference>
<dbReference type="RefSeq" id="WP_036189364.1">
    <property type="nucleotide sequence ID" value="NZ_JMQN01000040.1"/>
</dbReference>
<keyword evidence="5" id="KW-1185">Reference proteome</keyword>
<dbReference type="Gene3D" id="1.10.12.10">
    <property type="entry name" value="Lyase 2-enoyl-coa Hydratase, Chain A, domain 2"/>
    <property type="match status" value="1"/>
</dbReference>